<evidence type="ECO:0000256" key="6">
    <source>
        <dbReference type="ARBA" id="ARBA00023180"/>
    </source>
</evidence>
<evidence type="ECO:0000256" key="3">
    <source>
        <dbReference type="ARBA" id="ARBA00022968"/>
    </source>
</evidence>
<evidence type="ECO:0000256" key="4">
    <source>
        <dbReference type="ARBA" id="ARBA00022989"/>
    </source>
</evidence>
<dbReference type="GO" id="GO:0015020">
    <property type="term" value="F:glucuronosyltransferase activity"/>
    <property type="evidence" value="ECO:0007669"/>
    <property type="project" value="TreeGrafter"/>
</dbReference>
<keyword evidence="6" id="KW-0325">Glycoprotein</keyword>
<evidence type="ECO:0000313" key="8">
    <source>
        <dbReference type="Proteomes" id="UP001314263"/>
    </source>
</evidence>
<dbReference type="GO" id="GO:0016020">
    <property type="term" value="C:membrane"/>
    <property type="evidence" value="ECO:0007669"/>
    <property type="project" value="UniProtKB-SubCell"/>
</dbReference>
<comment type="caution">
    <text evidence="7">The sequence shown here is derived from an EMBL/GenBank/DDBJ whole genome shotgun (WGS) entry which is preliminary data.</text>
</comment>
<keyword evidence="8" id="KW-1185">Reference proteome</keyword>
<evidence type="ECO:0000313" key="7">
    <source>
        <dbReference type="EMBL" id="CAK0758090.1"/>
    </source>
</evidence>
<evidence type="ECO:0000256" key="2">
    <source>
        <dbReference type="ARBA" id="ARBA00022692"/>
    </source>
</evidence>
<evidence type="ECO:0000256" key="1">
    <source>
        <dbReference type="ARBA" id="ARBA00004606"/>
    </source>
</evidence>
<evidence type="ECO:0000256" key="5">
    <source>
        <dbReference type="ARBA" id="ARBA00023136"/>
    </source>
</evidence>
<dbReference type="PANTHER" id="PTHR12270:SF52">
    <property type="entry name" value="GLYCOSYLTRANSFERASE-LIKE PROTEIN GNT13-RELATED"/>
    <property type="match status" value="1"/>
</dbReference>
<keyword evidence="3" id="KW-0735">Signal-anchor</keyword>
<dbReference type="Gene3D" id="3.90.550.10">
    <property type="entry name" value="Spore Coat Polysaccharide Biosynthesis Protein SpsA, Chain A"/>
    <property type="match status" value="1"/>
</dbReference>
<organism evidence="7 8">
    <name type="scientific">Coccomyxa viridis</name>
    <dbReference type="NCBI Taxonomy" id="1274662"/>
    <lineage>
        <taxon>Eukaryota</taxon>
        <taxon>Viridiplantae</taxon>
        <taxon>Chlorophyta</taxon>
        <taxon>core chlorophytes</taxon>
        <taxon>Trebouxiophyceae</taxon>
        <taxon>Trebouxiophyceae incertae sedis</taxon>
        <taxon>Coccomyxaceae</taxon>
        <taxon>Coccomyxa</taxon>
    </lineage>
</organism>
<dbReference type="Proteomes" id="UP001314263">
    <property type="component" value="Unassembled WGS sequence"/>
</dbReference>
<dbReference type="InterPro" id="IPR029044">
    <property type="entry name" value="Nucleotide-diphossugar_trans"/>
</dbReference>
<evidence type="ECO:0008006" key="9">
    <source>
        <dbReference type="Google" id="ProtNLM"/>
    </source>
</evidence>
<protein>
    <recommendedName>
        <fullName evidence="9">Glycosyltransferase</fullName>
    </recommendedName>
</protein>
<keyword evidence="5" id="KW-0472">Membrane</keyword>
<gene>
    <name evidence="7" type="ORF">CVIRNUC_002593</name>
</gene>
<name>A0AAV1HXQ1_9CHLO</name>
<dbReference type="EMBL" id="CAUYUE010000003">
    <property type="protein sequence ID" value="CAK0758090.1"/>
    <property type="molecule type" value="Genomic_DNA"/>
</dbReference>
<comment type="subcellular location">
    <subcellularLocation>
        <location evidence="1">Membrane</location>
        <topology evidence="1">Single-pass type II membrane protein</topology>
    </subcellularLocation>
</comment>
<dbReference type="GO" id="GO:0042285">
    <property type="term" value="F:xylosyltransferase activity"/>
    <property type="evidence" value="ECO:0007669"/>
    <property type="project" value="TreeGrafter"/>
</dbReference>
<sequence>MESSSTVTGGVRKHRRSAGAAQAFGPLVSGITLAVILLAQAHAKTEEMPCTAERREGSTYGKVRLPNMKVEASLRSQQPRQPHDITIITQCSLDRLYMLEEQCNTWGGITSVAVYLPLIYFQASNGNKLQEAISHVEDFHEQIDRTHGRCRMDIVLLSEVIKEQDLWAYPYNALRNQALARADTDVLLLLDADFIASAGLHEFLTQSDKAADLMEDLVDNRRVIVLPAFETEASLGVEAGGEMALKAQASTKQELKDLYDDRQVIQFAEFYPVGHRSTNYKKWFTAAEPYAIKFRSGYEPYVLVARKIMPWYDERFRGYGWDKVMQIYQMDAMNFHFVAHPNAWVVHRPHPPSSGYNHTFTGEAYSLKHKPTDHLWKMERIAKDMMAELKVGTYPDEGVTQLASCRETNLDTAVPDRTPVWW</sequence>
<proteinExistence type="predicted"/>
<reference evidence="7 8" key="1">
    <citation type="submission" date="2023-10" db="EMBL/GenBank/DDBJ databases">
        <authorList>
            <person name="Maclean D."/>
            <person name="Macfadyen A."/>
        </authorList>
    </citation>
    <scope>NUCLEOTIDE SEQUENCE [LARGE SCALE GENOMIC DNA]</scope>
</reference>
<keyword evidence="4" id="KW-1133">Transmembrane helix</keyword>
<dbReference type="InterPro" id="IPR051292">
    <property type="entry name" value="Xyl/GlcA_transferase"/>
</dbReference>
<keyword evidence="2" id="KW-0812">Transmembrane</keyword>
<dbReference type="AlphaFoldDB" id="A0AAV1HXQ1"/>
<accession>A0AAV1HXQ1</accession>
<dbReference type="GO" id="GO:0035269">
    <property type="term" value="P:protein O-linked glycosylation via mannose"/>
    <property type="evidence" value="ECO:0007669"/>
    <property type="project" value="TreeGrafter"/>
</dbReference>
<dbReference type="Pfam" id="PF13896">
    <property type="entry name" value="Glyco_transf_49"/>
    <property type="match status" value="1"/>
</dbReference>
<dbReference type="PANTHER" id="PTHR12270">
    <property type="entry name" value="GLYCOSYLTRANSFERASE-RELATED"/>
    <property type="match status" value="1"/>
</dbReference>